<dbReference type="Pfam" id="PF02325">
    <property type="entry name" value="CCB3_YggT"/>
    <property type="match status" value="1"/>
</dbReference>
<feature type="transmembrane region" description="Helical" evidence="2">
    <location>
        <begin position="12"/>
        <end position="33"/>
    </location>
</feature>
<name>A0ABS6TAA8_9ENTE</name>
<evidence type="ECO:0000256" key="1">
    <source>
        <dbReference type="ARBA" id="ARBA00010894"/>
    </source>
</evidence>
<comment type="caution">
    <text evidence="3">The sequence shown here is derived from an EMBL/GenBank/DDBJ whole genome shotgun (WGS) entry which is preliminary data.</text>
</comment>
<keyword evidence="4" id="KW-1185">Reference proteome</keyword>
<evidence type="ECO:0000256" key="2">
    <source>
        <dbReference type="SAM" id="Phobius"/>
    </source>
</evidence>
<dbReference type="PANTHER" id="PTHR33219:SF14">
    <property type="entry name" value="PROTEIN COFACTOR ASSEMBLY OF COMPLEX C SUBUNIT B CCB3, CHLOROPLASTIC-RELATED"/>
    <property type="match status" value="1"/>
</dbReference>
<proteinExistence type="inferred from homology"/>
<comment type="similarity">
    <text evidence="1">Belongs to the YggT family.</text>
</comment>
<reference evidence="3 4" key="1">
    <citation type="submission" date="2021-06" db="EMBL/GenBank/DDBJ databases">
        <title>Enterococcus alishanensis sp. nov., a novel lactic acid bacterium isolated from fresh coffee beans.</title>
        <authorList>
            <person name="Chen Y.-S."/>
        </authorList>
    </citation>
    <scope>NUCLEOTIDE SEQUENCE [LARGE SCALE GENOMIC DNA]</scope>
    <source>
        <strain evidence="3 4">ALS3</strain>
    </source>
</reference>
<dbReference type="PANTHER" id="PTHR33219">
    <property type="entry name" value="YLMG HOMOLOG PROTEIN 2, CHLOROPLASTIC"/>
    <property type="match status" value="1"/>
</dbReference>
<feature type="transmembrane region" description="Helical" evidence="2">
    <location>
        <begin position="57"/>
        <end position="81"/>
    </location>
</feature>
<keyword evidence="2" id="KW-0472">Membrane</keyword>
<protein>
    <submittedName>
        <fullName evidence="3">YggT family protein</fullName>
    </submittedName>
</protein>
<dbReference type="InterPro" id="IPR003425">
    <property type="entry name" value="CCB3/YggT"/>
</dbReference>
<evidence type="ECO:0000313" key="3">
    <source>
        <dbReference type="EMBL" id="MBV7389822.1"/>
    </source>
</evidence>
<accession>A0ABS6TAA8</accession>
<sequence>MIIFLLTILIRLVEVYTILLVVYALMSWFPGAYNTGLGRFLSRICEPFLNLFRRLPLQFGGIDFSIMAAVIVLNFAVRIIVRIANQLLFY</sequence>
<dbReference type="Proteomes" id="UP000774130">
    <property type="component" value="Unassembled WGS sequence"/>
</dbReference>
<keyword evidence="2" id="KW-1133">Transmembrane helix</keyword>
<organism evidence="3 4">
    <name type="scientific">Enterococcus alishanensis</name>
    <dbReference type="NCBI Taxonomy" id="1303817"/>
    <lineage>
        <taxon>Bacteria</taxon>
        <taxon>Bacillati</taxon>
        <taxon>Bacillota</taxon>
        <taxon>Bacilli</taxon>
        <taxon>Lactobacillales</taxon>
        <taxon>Enterococcaceae</taxon>
        <taxon>Enterococcus</taxon>
    </lineage>
</organism>
<keyword evidence="2" id="KW-0812">Transmembrane</keyword>
<dbReference type="EMBL" id="JAHUZB010000002">
    <property type="protein sequence ID" value="MBV7389822.1"/>
    <property type="molecule type" value="Genomic_DNA"/>
</dbReference>
<gene>
    <name evidence="3" type="ORF">KUA55_03955</name>
</gene>
<evidence type="ECO:0000313" key="4">
    <source>
        <dbReference type="Proteomes" id="UP000774130"/>
    </source>
</evidence>